<dbReference type="InterPro" id="IPR036767">
    <property type="entry name" value="ApaG_sf"/>
</dbReference>
<sequence>MFALSQPKGFNHKRVKTWRQAFLQWQAELGEHGELGRRACHAWRKIEDFAAKHMPELLRTLQPGVCNAVVDRAFHNLAPALRVLLLIHNGQRLAFESVHDRKRDSEAAARSLFHGLLGGYSFYSSVVCSRMLPFAQKNFLRCRGSTVMAIAQPTMVDDRFFVVEVETADIIAIDVTEGYCFAAAPAGPNRDGVLRWLEAYAEMLASGMYKVEPMMTQDPKVQEQSRGISLFPQRPPLQVEAVTRGVRVRASAIFAPGMSGERSGAGTKFFFVYSVRFALLAEEEQRARWPATAGPFRLLVSVQLRARHWVIRNAAGAVTGEVRGEAVVGEYPILTPGGEEFVYQSGTQQDEAVGSMEGRFAFVEGTLARPGPEFDAECPRFQLRIPDYVF</sequence>
<evidence type="ECO:0000313" key="2">
    <source>
        <dbReference type="EMBL" id="KAK9833330.1"/>
    </source>
</evidence>
<evidence type="ECO:0000313" key="3">
    <source>
        <dbReference type="Proteomes" id="UP001445335"/>
    </source>
</evidence>
<accession>A0AAW1RIL1</accession>
<dbReference type="InterPro" id="IPR007474">
    <property type="entry name" value="ApaG_domain"/>
</dbReference>
<proteinExistence type="predicted"/>
<dbReference type="PANTHER" id="PTHR47463">
    <property type="entry name" value="F-BOX PROTEIN SKIP16"/>
    <property type="match status" value="1"/>
</dbReference>
<dbReference type="SUPFAM" id="SSF110069">
    <property type="entry name" value="ApaG-like"/>
    <property type="match status" value="1"/>
</dbReference>
<keyword evidence="3" id="KW-1185">Reference proteome</keyword>
<dbReference type="EMBL" id="JALJOU010000037">
    <property type="protein sequence ID" value="KAK9833330.1"/>
    <property type="molecule type" value="Genomic_DNA"/>
</dbReference>
<name>A0AAW1RIL1_9CHLO</name>
<dbReference type="PROSITE" id="PS51087">
    <property type="entry name" value="APAG"/>
    <property type="match status" value="1"/>
</dbReference>
<comment type="caution">
    <text evidence="2">The sequence shown here is derived from an EMBL/GenBank/DDBJ whole genome shotgun (WGS) entry which is preliminary data.</text>
</comment>
<dbReference type="Pfam" id="PF04379">
    <property type="entry name" value="DUF525"/>
    <property type="match status" value="1"/>
</dbReference>
<protein>
    <recommendedName>
        <fullName evidence="1">ApaG domain-containing protein</fullName>
    </recommendedName>
</protein>
<organism evidence="2 3">
    <name type="scientific">Elliptochloris bilobata</name>
    <dbReference type="NCBI Taxonomy" id="381761"/>
    <lineage>
        <taxon>Eukaryota</taxon>
        <taxon>Viridiplantae</taxon>
        <taxon>Chlorophyta</taxon>
        <taxon>core chlorophytes</taxon>
        <taxon>Trebouxiophyceae</taxon>
        <taxon>Trebouxiophyceae incertae sedis</taxon>
        <taxon>Elliptochloris clade</taxon>
        <taxon>Elliptochloris</taxon>
    </lineage>
</organism>
<dbReference type="PANTHER" id="PTHR47463:SF2">
    <property type="entry name" value="F-BOX PROTEIN SKIP16"/>
    <property type="match status" value="1"/>
</dbReference>
<dbReference type="Gene3D" id="2.60.40.1470">
    <property type="entry name" value="ApaG domain"/>
    <property type="match status" value="1"/>
</dbReference>
<reference evidence="2 3" key="1">
    <citation type="journal article" date="2024" name="Nat. Commun.">
        <title>Phylogenomics reveals the evolutionary origins of lichenization in chlorophyte algae.</title>
        <authorList>
            <person name="Puginier C."/>
            <person name="Libourel C."/>
            <person name="Otte J."/>
            <person name="Skaloud P."/>
            <person name="Haon M."/>
            <person name="Grisel S."/>
            <person name="Petersen M."/>
            <person name="Berrin J.G."/>
            <person name="Delaux P.M."/>
            <person name="Dal Grande F."/>
            <person name="Keller J."/>
        </authorList>
    </citation>
    <scope>NUCLEOTIDE SEQUENCE [LARGE SCALE GENOMIC DNA]</scope>
    <source>
        <strain evidence="2 3">SAG 245.80</strain>
    </source>
</reference>
<feature type="domain" description="ApaG" evidence="1">
    <location>
        <begin position="240"/>
        <end position="390"/>
    </location>
</feature>
<dbReference type="Proteomes" id="UP001445335">
    <property type="component" value="Unassembled WGS sequence"/>
</dbReference>
<evidence type="ECO:0000259" key="1">
    <source>
        <dbReference type="PROSITE" id="PS51087"/>
    </source>
</evidence>
<dbReference type="AlphaFoldDB" id="A0AAW1RIL1"/>
<gene>
    <name evidence="2" type="ORF">WJX81_007082</name>
</gene>